<keyword evidence="11" id="KW-1185">Reference proteome</keyword>
<dbReference type="InterPro" id="IPR000008">
    <property type="entry name" value="C2_dom"/>
</dbReference>
<evidence type="ECO:0000259" key="9">
    <source>
        <dbReference type="PROSITE" id="PS50018"/>
    </source>
</evidence>
<dbReference type="InterPro" id="IPR011993">
    <property type="entry name" value="PH-like_dom_sf"/>
</dbReference>
<dbReference type="Pfam" id="PF00616">
    <property type="entry name" value="RasGAP"/>
    <property type="match status" value="1"/>
</dbReference>
<dbReference type="InterPro" id="IPR035892">
    <property type="entry name" value="C2_domain_sf"/>
</dbReference>
<dbReference type="Pfam" id="PF00168">
    <property type="entry name" value="C2"/>
    <property type="match status" value="2"/>
</dbReference>
<dbReference type="PANTHER" id="PTHR10194:SF148">
    <property type="entry name" value="GTPASE-ACTIVATING PROTEIN"/>
    <property type="match status" value="1"/>
</dbReference>
<reference evidence="10 11" key="1">
    <citation type="submission" date="2020-08" db="EMBL/GenBank/DDBJ databases">
        <authorList>
            <person name="Hejnol A."/>
        </authorList>
    </citation>
    <scope>NUCLEOTIDE SEQUENCE [LARGE SCALE GENOMIC DNA]</scope>
</reference>
<feature type="domain" description="C2" evidence="8">
    <location>
        <begin position="1"/>
        <end position="111"/>
    </location>
</feature>
<evidence type="ECO:0000256" key="5">
    <source>
        <dbReference type="ARBA" id="ARBA00022833"/>
    </source>
</evidence>
<keyword evidence="4 6" id="KW-0863">Zinc-finger</keyword>
<evidence type="ECO:0000313" key="11">
    <source>
        <dbReference type="Proteomes" id="UP000549394"/>
    </source>
</evidence>
<dbReference type="Gene3D" id="1.10.506.10">
    <property type="entry name" value="GTPase Activation - p120gap, domain 1"/>
    <property type="match status" value="1"/>
</dbReference>
<evidence type="ECO:0000259" key="8">
    <source>
        <dbReference type="PROSITE" id="PS50004"/>
    </source>
</evidence>
<dbReference type="Gene3D" id="2.60.40.150">
    <property type="entry name" value="C2 domain"/>
    <property type="match status" value="2"/>
</dbReference>
<dbReference type="PROSITE" id="PS51113">
    <property type="entry name" value="ZF_BTK"/>
    <property type="match status" value="1"/>
</dbReference>
<dbReference type="SUPFAM" id="SSF49562">
    <property type="entry name" value="C2 domain (Calcium/lipid-binding domain, CaLB)"/>
    <property type="match status" value="2"/>
</dbReference>
<protein>
    <submittedName>
        <fullName evidence="10">DgyrCDS9042</fullName>
    </submittedName>
</protein>
<keyword evidence="5" id="KW-0862">Zinc</keyword>
<evidence type="ECO:0000259" key="7">
    <source>
        <dbReference type="PROSITE" id="PS50003"/>
    </source>
</evidence>
<dbReference type="PROSITE" id="PS50003">
    <property type="entry name" value="PH_DOMAIN"/>
    <property type="match status" value="1"/>
</dbReference>
<dbReference type="SUPFAM" id="SSF50729">
    <property type="entry name" value="PH domain-like"/>
    <property type="match status" value="1"/>
</dbReference>
<dbReference type="PROSITE" id="PS50018">
    <property type="entry name" value="RAS_GTPASE_ACTIV_2"/>
    <property type="match status" value="1"/>
</dbReference>
<name>A0A7I8VY97_9ANNE</name>
<dbReference type="PANTHER" id="PTHR10194">
    <property type="entry name" value="RAS GTPASE-ACTIVATING PROTEINS"/>
    <property type="match status" value="1"/>
</dbReference>
<evidence type="ECO:0000313" key="10">
    <source>
        <dbReference type="EMBL" id="CAD5120475.1"/>
    </source>
</evidence>
<dbReference type="SMART" id="SM00233">
    <property type="entry name" value="PH"/>
    <property type="match status" value="1"/>
</dbReference>
<dbReference type="PROSITE" id="PS50004">
    <property type="entry name" value="C2"/>
    <property type="match status" value="2"/>
</dbReference>
<dbReference type="OrthoDB" id="1562946at2759"/>
<dbReference type="SMART" id="SM00107">
    <property type="entry name" value="BTK"/>
    <property type="match status" value="1"/>
</dbReference>
<dbReference type="EMBL" id="CAJFCJ010000012">
    <property type="protein sequence ID" value="CAD5120475.1"/>
    <property type="molecule type" value="Genomic_DNA"/>
</dbReference>
<dbReference type="PROSITE" id="PS00509">
    <property type="entry name" value="RAS_GTPASE_ACTIV_1"/>
    <property type="match status" value="1"/>
</dbReference>
<dbReference type="SUPFAM" id="SSF48350">
    <property type="entry name" value="GTPase activation domain, GAP"/>
    <property type="match status" value="1"/>
</dbReference>
<evidence type="ECO:0000256" key="1">
    <source>
        <dbReference type="ARBA" id="ARBA00022468"/>
    </source>
</evidence>
<dbReference type="InterPro" id="IPR023152">
    <property type="entry name" value="RasGAP_CS"/>
</dbReference>
<feature type="domain" description="PH" evidence="7">
    <location>
        <begin position="574"/>
        <end position="675"/>
    </location>
</feature>
<keyword evidence="3" id="KW-0677">Repeat</keyword>
<dbReference type="InterPro" id="IPR001849">
    <property type="entry name" value="PH_domain"/>
</dbReference>
<evidence type="ECO:0000256" key="3">
    <source>
        <dbReference type="ARBA" id="ARBA00022737"/>
    </source>
</evidence>
<feature type="domain" description="C2" evidence="8">
    <location>
        <begin position="128"/>
        <end position="265"/>
    </location>
</feature>
<dbReference type="Proteomes" id="UP000549394">
    <property type="component" value="Unassembled WGS sequence"/>
</dbReference>
<dbReference type="GO" id="GO:0008270">
    <property type="term" value="F:zinc ion binding"/>
    <property type="evidence" value="ECO:0007669"/>
    <property type="project" value="UniProtKB-KW"/>
</dbReference>
<dbReference type="InterPro" id="IPR039360">
    <property type="entry name" value="Ras_GTPase"/>
</dbReference>
<organism evidence="10 11">
    <name type="scientific">Dimorphilus gyrociliatus</name>
    <dbReference type="NCBI Taxonomy" id="2664684"/>
    <lineage>
        <taxon>Eukaryota</taxon>
        <taxon>Metazoa</taxon>
        <taxon>Spiralia</taxon>
        <taxon>Lophotrochozoa</taxon>
        <taxon>Annelida</taxon>
        <taxon>Polychaeta</taxon>
        <taxon>Polychaeta incertae sedis</taxon>
        <taxon>Dinophilidae</taxon>
        <taxon>Dimorphilus</taxon>
    </lineage>
</organism>
<keyword evidence="1" id="KW-0343">GTPase activation</keyword>
<dbReference type="Pfam" id="PF00169">
    <property type="entry name" value="PH"/>
    <property type="match status" value="1"/>
</dbReference>
<dbReference type="InterPro" id="IPR001562">
    <property type="entry name" value="Znf_Btk_motif"/>
</dbReference>
<proteinExistence type="predicted"/>
<dbReference type="GO" id="GO:0005096">
    <property type="term" value="F:GTPase activator activity"/>
    <property type="evidence" value="ECO:0007669"/>
    <property type="project" value="UniProtKB-KW"/>
</dbReference>
<evidence type="ECO:0000256" key="6">
    <source>
        <dbReference type="PROSITE-ProRule" id="PRU00432"/>
    </source>
</evidence>
<accession>A0A7I8VY97</accession>
<comment type="caution">
    <text evidence="10">The sequence shown here is derived from an EMBL/GenBank/DDBJ whole genome shotgun (WGS) entry which is preliminary data.</text>
</comment>
<feature type="domain" description="Ras-GAP" evidence="9">
    <location>
        <begin position="320"/>
        <end position="516"/>
    </location>
</feature>
<dbReference type="SMART" id="SM00323">
    <property type="entry name" value="RasGAP"/>
    <property type="match status" value="1"/>
</dbReference>
<dbReference type="Gene3D" id="2.30.29.30">
    <property type="entry name" value="Pleckstrin-homology domain (PH domain)/Phosphotyrosine-binding domain (PTB)"/>
    <property type="match status" value="1"/>
</dbReference>
<evidence type="ECO:0000256" key="4">
    <source>
        <dbReference type="ARBA" id="ARBA00022771"/>
    </source>
</evidence>
<keyword evidence="2" id="KW-0479">Metal-binding</keyword>
<gene>
    <name evidence="10" type="ORF">DGYR_LOCUS8569</name>
</gene>
<evidence type="ECO:0000256" key="2">
    <source>
        <dbReference type="ARBA" id="ARBA00022723"/>
    </source>
</evidence>
<dbReference type="SMART" id="SM00239">
    <property type="entry name" value="C2"/>
    <property type="match status" value="2"/>
</dbReference>
<dbReference type="GO" id="GO:0035556">
    <property type="term" value="P:intracellular signal transduction"/>
    <property type="evidence" value="ECO:0007669"/>
    <property type="project" value="InterPro"/>
</dbReference>
<dbReference type="AlphaFoldDB" id="A0A7I8VY97"/>
<sequence length="787" mass="90077">MTTATVYETLKIHIIEAKELRGESPAQIRTFCKLKLGNEYVFETVVRGKETNPYYNETFDCDFQEPFLLGNNLSVVVFEKAAHKDKVLGKVNLRKEDLKDYKGDNWFPLKPAENRFEAEGSIHIELSFMQVLQTEPFSPPSTGVKQQLVVKLIEAKNLACTNIKNCTPSACISLLKGAGKKPTKFKCPPKKGTNCPKFEYQCQFPYDSDTTNPVSHYSPEHVPDYQLEITLFQEEQKNISSSSEFLGEVRLKLSDVPQTKHDAWYALQPRKDISDSGGHLRLNIDYNKHQILPSEAYKEFERVLIQNQDLAYHLFSADDERKRITRPLLRIMYKNSKIVDLIKHFATMETNSIDEVSSIWRSDSVLSKCVGELMFVAGRRYLSATIKCVIDRIYNDHKYCEIDPLKAKSEKEIQSSNQLLRNYVIDIMDAILSSGKNFPSVVSQVLSDLRDLAVNKFSNNNLEDLQNQIVSSFVFLRFFAPAIVNPKLFEIRSDTPDCMTGRTLTLISKSIQSLGNLVCTRRKNSVAFKEDFMANFLNDLLNEHPKYLTLVKDFLGTVCTVPKDLQGNNSSNDTVLKEGILNKKSRGNTLFRLSFYSRFFSLTPRSFRYRRGNGKMQEIRLLDILAIEDLSEASFGKKNMLQIVYGGTSIVKLYLQAKNRKERDDWKKVLHLATSCNTNRLVHYHPGITRKGRFLCCGRQDENGCQPTTCPSISSPTGAELCENIEKDFEKVLHFLVENEKNIQDIDQVKSVLNTLVNLHNDCRRQQIEQVQTGSQEFPINCRSNEY</sequence>
<dbReference type="InterPro" id="IPR008936">
    <property type="entry name" value="Rho_GTPase_activation_prot"/>
</dbReference>
<dbReference type="InterPro" id="IPR001936">
    <property type="entry name" value="RasGAP_dom"/>
</dbReference>